<gene>
    <name evidence="2" type="ORF">BBK14_22175</name>
</gene>
<keyword evidence="3" id="KW-1185">Reference proteome</keyword>
<dbReference type="EMBL" id="MAXA01000230">
    <property type="protein sequence ID" value="OHV25455.1"/>
    <property type="molecule type" value="Genomic_DNA"/>
</dbReference>
<protein>
    <submittedName>
        <fullName evidence="2">Uncharacterized protein</fullName>
    </submittedName>
</protein>
<sequence>MNFHFRTGSGSSNHRGRAAAHGHRGRHDRPLAVAGTVQCRIGSAESLLISGGGEPHGASVGVGGRFSVVFANPSVPSTATVQVRCDVAGQRTYHPTSFLLRHPVVGQVLNVSLIA</sequence>
<dbReference type="Proteomes" id="UP000179769">
    <property type="component" value="Unassembled WGS sequence"/>
</dbReference>
<feature type="compositionally biased region" description="Basic residues" evidence="1">
    <location>
        <begin position="14"/>
        <end position="27"/>
    </location>
</feature>
<evidence type="ECO:0000256" key="1">
    <source>
        <dbReference type="SAM" id="MobiDB-lite"/>
    </source>
</evidence>
<dbReference type="AlphaFoldDB" id="A0A1S1PWY6"/>
<evidence type="ECO:0000313" key="2">
    <source>
        <dbReference type="EMBL" id="OHV25455.1"/>
    </source>
</evidence>
<reference evidence="3" key="1">
    <citation type="submission" date="2016-07" db="EMBL/GenBank/DDBJ databases">
        <title>Frankia sp. NRRL B-16219 Genome sequencing.</title>
        <authorList>
            <person name="Ghodhbane-Gtari F."/>
            <person name="Swanson E."/>
            <person name="Gueddou A."/>
            <person name="Louati M."/>
            <person name="Nouioui I."/>
            <person name="Hezbri K."/>
            <person name="Abebe-Akele F."/>
            <person name="Simpson S."/>
            <person name="Morris K."/>
            <person name="Thomas K."/>
            <person name="Gtari M."/>
            <person name="Tisa L.S."/>
        </authorList>
    </citation>
    <scope>NUCLEOTIDE SEQUENCE [LARGE SCALE GENOMIC DNA]</scope>
    <source>
        <strain evidence="3">NRRL B-16219</strain>
    </source>
</reference>
<comment type="caution">
    <text evidence="2">The sequence shown here is derived from an EMBL/GenBank/DDBJ whole genome shotgun (WGS) entry which is preliminary data.</text>
</comment>
<name>A0A1S1PWY6_9ACTN</name>
<feature type="region of interest" description="Disordered" evidence="1">
    <location>
        <begin position="1"/>
        <end position="29"/>
    </location>
</feature>
<proteinExistence type="predicted"/>
<accession>A0A1S1PWY6</accession>
<evidence type="ECO:0000313" key="3">
    <source>
        <dbReference type="Proteomes" id="UP000179769"/>
    </source>
</evidence>
<organism evidence="2 3">
    <name type="scientific">Parafrankia soli</name>
    <dbReference type="NCBI Taxonomy" id="2599596"/>
    <lineage>
        <taxon>Bacteria</taxon>
        <taxon>Bacillati</taxon>
        <taxon>Actinomycetota</taxon>
        <taxon>Actinomycetes</taxon>
        <taxon>Frankiales</taxon>
        <taxon>Frankiaceae</taxon>
        <taxon>Parafrankia</taxon>
    </lineage>
</organism>